<evidence type="ECO:0000256" key="3">
    <source>
        <dbReference type="ARBA" id="ARBA00022692"/>
    </source>
</evidence>
<evidence type="ECO:0000256" key="1">
    <source>
        <dbReference type="ARBA" id="ARBA00004651"/>
    </source>
</evidence>
<evidence type="ECO:0000256" key="4">
    <source>
        <dbReference type="ARBA" id="ARBA00022989"/>
    </source>
</evidence>
<evidence type="ECO:0000313" key="8">
    <source>
        <dbReference type="EMBL" id="MFD1845955.1"/>
    </source>
</evidence>
<dbReference type="EMBL" id="JBHUGA010000011">
    <property type="protein sequence ID" value="MFD1845955.1"/>
    <property type="molecule type" value="Genomic_DNA"/>
</dbReference>
<protein>
    <submittedName>
        <fullName evidence="8">MFS transporter</fullName>
    </submittedName>
</protein>
<evidence type="ECO:0000313" key="9">
    <source>
        <dbReference type="Proteomes" id="UP001597307"/>
    </source>
</evidence>
<dbReference type="PANTHER" id="PTHR43124">
    <property type="entry name" value="PURINE EFFLUX PUMP PBUE"/>
    <property type="match status" value="1"/>
</dbReference>
<evidence type="ECO:0000256" key="2">
    <source>
        <dbReference type="ARBA" id="ARBA00022475"/>
    </source>
</evidence>
<evidence type="ECO:0000256" key="6">
    <source>
        <dbReference type="SAM" id="Phobius"/>
    </source>
</evidence>
<gene>
    <name evidence="8" type="ORF">ACFSFX_05025</name>
</gene>
<feature type="domain" description="Major facilitator superfamily (MFS) profile" evidence="7">
    <location>
        <begin position="15"/>
        <end position="388"/>
    </location>
</feature>
<dbReference type="Pfam" id="PF07690">
    <property type="entry name" value="MFS_1"/>
    <property type="match status" value="1"/>
</dbReference>
<name>A0ABW4Q5C1_9MICC</name>
<keyword evidence="2" id="KW-1003">Cell membrane</keyword>
<feature type="transmembrane region" description="Helical" evidence="6">
    <location>
        <begin position="51"/>
        <end position="74"/>
    </location>
</feature>
<dbReference type="InterPro" id="IPR036259">
    <property type="entry name" value="MFS_trans_sf"/>
</dbReference>
<keyword evidence="3 6" id="KW-0812">Transmembrane</keyword>
<comment type="subcellular location">
    <subcellularLocation>
        <location evidence="1">Cell membrane</location>
        <topology evidence="1">Multi-pass membrane protein</topology>
    </subcellularLocation>
</comment>
<feature type="transmembrane region" description="Helical" evidence="6">
    <location>
        <begin position="251"/>
        <end position="270"/>
    </location>
</feature>
<reference evidence="9" key="1">
    <citation type="journal article" date="2019" name="Int. J. Syst. Evol. Microbiol.">
        <title>The Global Catalogue of Microorganisms (GCM) 10K type strain sequencing project: providing services to taxonomists for standard genome sequencing and annotation.</title>
        <authorList>
            <consortium name="The Broad Institute Genomics Platform"/>
            <consortium name="The Broad Institute Genome Sequencing Center for Infectious Disease"/>
            <person name="Wu L."/>
            <person name="Ma J."/>
        </authorList>
    </citation>
    <scope>NUCLEOTIDE SEQUENCE [LARGE SCALE GENOMIC DNA]</scope>
    <source>
        <strain evidence="9">JCM 11496</strain>
    </source>
</reference>
<dbReference type="InterPro" id="IPR020846">
    <property type="entry name" value="MFS_dom"/>
</dbReference>
<dbReference type="SUPFAM" id="SSF103473">
    <property type="entry name" value="MFS general substrate transporter"/>
    <property type="match status" value="1"/>
</dbReference>
<dbReference type="Gene3D" id="1.20.1250.20">
    <property type="entry name" value="MFS general substrate transporter like domains"/>
    <property type="match status" value="1"/>
</dbReference>
<dbReference type="RefSeq" id="WP_343880446.1">
    <property type="nucleotide sequence ID" value="NZ_BAAAIJ010000047.1"/>
</dbReference>
<feature type="transmembrane region" description="Helical" evidence="6">
    <location>
        <begin position="12"/>
        <end position="31"/>
    </location>
</feature>
<feature type="transmembrane region" description="Helical" evidence="6">
    <location>
        <begin position="277"/>
        <end position="295"/>
    </location>
</feature>
<feature type="transmembrane region" description="Helical" evidence="6">
    <location>
        <begin position="168"/>
        <end position="185"/>
    </location>
</feature>
<feature type="transmembrane region" description="Helical" evidence="6">
    <location>
        <begin position="301"/>
        <end position="324"/>
    </location>
</feature>
<keyword evidence="9" id="KW-1185">Reference proteome</keyword>
<proteinExistence type="predicted"/>
<evidence type="ECO:0000259" key="7">
    <source>
        <dbReference type="PROSITE" id="PS50850"/>
    </source>
</evidence>
<dbReference type="InterPro" id="IPR011701">
    <property type="entry name" value="MFS"/>
</dbReference>
<feature type="transmembrane region" description="Helical" evidence="6">
    <location>
        <begin position="336"/>
        <end position="354"/>
    </location>
</feature>
<sequence length="405" mass="40926">MKRTLQSSQTAASPLFSVMALALIAATYGLARLGYGLFLPSFSATFGLTPTVGGLLASGASASYCVSALVGFRYAPTRPRLMAILAGATATLGSAGIATTQDTLVFTTAVLIAGMGAGFATPALVELVHRNIAPTQQSKVQSVVNSGTGFGVVVAGVLALVVGTSWRLAWGLIAVVALGALIGVLRTDRSRAVPATDPELTQPAQTGAELRALWHPIVAAFVFGVGSSAIWVHGRTLLEDQGMAVTLSAGAWIALGIGGAVAVLTAPWLARHALRTTWPATVAAVAAATGLFSLVPQNLPLSFAAAALFGLAYTAASSVLIIWATHSATHSAAGTSILFTSLVLGQAVGATLTGSLIEELGFTAAFVTAAGICLLGVLKPAPRPSPTGQGRVAAQTLETTARMAQ</sequence>
<keyword evidence="4 6" id="KW-1133">Transmembrane helix</keyword>
<feature type="transmembrane region" description="Helical" evidence="6">
    <location>
        <begin position="81"/>
        <end position="98"/>
    </location>
</feature>
<keyword evidence="5 6" id="KW-0472">Membrane</keyword>
<dbReference type="PANTHER" id="PTHR43124:SF10">
    <property type="entry name" value="PURINE EFFLUX PUMP PBUE"/>
    <property type="match status" value="1"/>
</dbReference>
<evidence type="ECO:0000256" key="5">
    <source>
        <dbReference type="ARBA" id="ARBA00023136"/>
    </source>
</evidence>
<dbReference type="Proteomes" id="UP001597307">
    <property type="component" value="Unassembled WGS sequence"/>
</dbReference>
<dbReference type="InterPro" id="IPR050189">
    <property type="entry name" value="MFS_Efflux_Transporters"/>
</dbReference>
<dbReference type="PROSITE" id="PS50850">
    <property type="entry name" value="MFS"/>
    <property type="match status" value="1"/>
</dbReference>
<feature type="transmembrane region" description="Helical" evidence="6">
    <location>
        <begin position="104"/>
        <end position="128"/>
    </location>
</feature>
<feature type="transmembrane region" description="Helical" evidence="6">
    <location>
        <begin position="212"/>
        <end position="231"/>
    </location>
</feature>
<comment type="caution">
    <text evidence="8">The sequence shown here is derived from an EMBL/GenBank/DDBJ whole genome shotgun (WGS) entry which is preliminary data.</text>
</comment>
<accession>A0ABW4Q5C1</accession>
<organism evidence="8 9">
    <name type="scientific">Arthrobacter flavus</name>
    <dbReference type="NCBI Taxonomy" id="95172"/>
    <lineage>
        <taxon>Bacteria</taxon>
        <taxon>Bacillati</taxon>
        <taxon>Actinomycetota</taxon>
        <taxon>Actinomycetes</taxon>
        <taxon>Micrococcales</taxon>
        <taxon>Micrococcaceae</taxon>
        <taxon>Arthrobacter</taxon>
    </lineage>
</organism>
<feature type="transmembrane region" description="Helical" evidence="6">
    <location>
        <begin position="140"/>
        <end position="162"/>
    </location>
</feature>
<feature type="transmembrane region" description="Helical" evidence="6">
    <location>
        <begin position="360"/>
        <end position="378"/>
    </location>
</feature>